<dbReference type="GO" id="GO:0004017">
    <property type="term" value="F:AMP kinase activity"/>
    <property type="evidence" value="ECO:0007669"/>
    <property type="project" value="UniProtKB-EC"/>
</dbReference>
<dbReference type="InterPro" id="IPR000850">
    <property type="entry name" value="Adenylat/UMP-CMP_kin"/>
</dbReference>
<keyword evidence="4 5" id="KW-0418">Kinase</keyword>
<name>A0A0G0TRJ0_9BACT</name>
<dbReference type="GO" id="GO:0005524">
    <property type="term" value="F:ATP binding"/>
    <property type="evidence" value="ECO:0007669"/>
    <property type="project" value="UniProtKB-KW"/>
</dbReference>
<dbReference type="SUPFAM" id="SSF52540">
    <property type="entry name" value="P-loop containing nucleoside triphosphate hydrolases"/>
    <property type="match status" value="1"/>
</dbReference>
<evidence type="ECO:0000256" key="1">
    <source>
        <dbReference type="ARBA" id="ARBA00022679"/>
    </source>
</evidence>
<comment type="subcellular location">
    <subcellularLocation>
        <location evidence="6">Cytoplasm</location>
    </subcellularLocation>
</comment>
<comment type="catalytic activity">
    <reaction evidence="6">
        <text>AMP + ATP = 2 ADP</text>
        <dbReference type="Rhea" id="RHEA:12973"/>
        <dbReference type="ChEBI" id="CHEBI:30616"/>
        <dbReference type="ChEBI" id="CHEBI:456215"/>
        <dbReference type="ChEBI" id="CHEBI:456216"/>
        <dbReference type="EC" id="2.7.4.3"/>
    </reaction>
</comment>
<keyword evidence="2" id="KW-0545">Nucleotide biosynthesis</keyword>
<dbReference type="EMBL" id="LBZW01000005">
    <property type="protein sequence ID" value="KKR79589.1"/>
    <property type="molecule type" value="Genomic_DNA"/>
</dbReference>
<dbReference type="AlphaFoldDB" id="A0A0G0TRJ0"/>
<reference evidence="7 8" key="1">
    <citation type="journal article" date="2015" name="Nature">
        <title>rRNA introns, odd ribosomes, and small enigmatic genomes across a large radiation of phyla.</title>
        <authorList>
            <person name="Brown C.T."/>
            <person name="Hug L.A."/>
            <person name="Thomas B.C."/>
            <person name="Sharon I."/>
            <person name="Castelle C.J."/>
            <person name="Singh A."/>
            <person name="Wilkins M.J."/>
            <person name="Williams K.H."/>
            <person name="Banfield J.F."/>
        </authorList>
    </citation>
    <scope>NUCLEOTIDE SEQUENCE [LARGE SCALE GENOMIC DNA]</scope>
</reference>
<comment type="caution">
    <text evidence="7">The sequence shown here is derived from an EMBL/GenBank/DDBJ whole genome shotgun (WGS) entry which is preliminary data.</text>
</comment>
<dbReference type="InterPro" id="IPR033690">
    <property type="entry name" value="Adenylat_kinase_CS"/>
</dbReference>
<evidence type="ECO:0000313" key="8">
    <source>
        <dbReference type="Proteomes" id="UP000034749"/>
    </source>
</evidence>
<evidence type="ECO:0000256" key="6">
    <source>
        <dbReference type="RuleBase" id="RU003331"/>
    </source>
</evidence>
<organism evidence="7 8">
    <name type="scientific">Candidatus Nomurabacteria bacterium GW2011_GWA2_40_9</name>
    <dbReference type="NCBI Taxonomy" id="1618734"/>
    <lineage>
        <taxon>Bacteria</taxon>
        <taxon>Candidatus Nomuraibacteriota</taxon>
    </lineage>
</organism>
<evidence type="ECO:0000256" key="4">
    <source>
        <dbReference type="ARBA" id="ARBA00022777"/>
    </source>
</evidence>
<accession>A0A0G0TRJ0</accession>
<evidence type="ECO:0000313" key="7">
    <source>
        <dbReference type="EMBL" id="KKR79589.1"/>
    </source>
</evidence>
<dbReference type="GO" id="GO:0005737">
    <property type="term" value="C:cytoplasm"/>
    <property type="evidence" value="ECO:0007669"/>
    <property type="project" value="UniProtKB-SubCell"/>
</dbReference>
<proteinExistence type="inferred from homology"/>
<evidence type="ECO:0000256" key="2">
    <source>
        <dbReference type="ARBA" id="ARBA00022727"/>
    </source>
</evidence>
<keyword evidence="3 6" id="KW-0547">Nucleotide-binding</keyword>
<sequence>MQSQTIVFFGIAGSGKGTQMDLLRDFLKEKDVKECLKIGPGTGFRKILDTESYTANLIRDSLLRGELQPDFLTNSLVANDLIAHLTIDKHLLVDGYPRTVVQAQTFESMMKFYKRRNVKIIYIKVGKPEAIERSLSRGREDDTRDSIAKRFDEYEDNVLPAMALKF</sequence>
<dbReference type="Proteomes" id="UP000034749">
    <property type="component" value="Unassembled WGS sequence"/>
</dbReference>
<dbReference type="PROSITE" id="PS00113">
    <property type="entry name" value="ADENYLATE_KINASE"/>
    <property type="match status" value="1"/>
</dbReference>
<dbReference type="Gene3D" id="3.40.50.300">
    <property type="entry name" value="P-loop containing nucleotide triphosphate hydrolases"/>
    <property type="match status" value="1"/>
</dbReference>
<dbReference type="EC" id="2.7.4.3" evidence="6"/>
<gene>
    <name evidence="7" type="ORF">UU24_C0005G0007</name>
</gene>
<keyword evidence="1 5" id="KW-0808">Transferase</keyword>
<comment type="similarity">
    <text evidence="5">Belongs to the adenylate kinase family.</text>
</comment>
<keyword evidence="6" id="KW-0067">ATP-binding</keyword>
<comment type="subunit">
    <text evidence="6">Monomer.</text>
</comment>
<dbReference type="Pfam" id="PF00406">
    <property type="entry name" value="ADK"/>
    <property type="match status" value="1"/>
</dbReference>
<dbReference type="PRINTS" id="PR00094">
    <property type="entry name" value="ADENYLTKNASE"/>
</dbReference>
<dbReference type="PANTHER" id="PTHR23359">
    <property type="entry name" value="NUCLEOTIDE KINASE"/>
    <property type="match status" value="1"/>
</dbReference>
<evidence type="ECO:0000256" key="5">
    <source>
        <dbReference type="RuleBase" id="RU003330"/>
    </source>
</evidence>
<dbReference type="InterPro" id="IPR027417">
    <property type="entry name" value="P-loop_NTPase"/>
</dbReference>
<evidence type="ECO:0000256" key="3">
    <source>
        <dbReference type="ARBA" id="ARBA00022741"/>
    </source>
</evidence>
<protein>
    <recommendedName>
        <fullName evidence="6">Adenylate kinase</fullName>
        <ecNumber evidence="6">2.7.4.3</ecNumber>
    </recommendedName>
</protein>